<feature type="domain" description="Glycoside hydrolase family 38 central" evidence="5">
    <location>
        <begin position="415"/>
        <end position="486"/>
    </location>
</feature>
<dbReference type="InterPro" id="IPR011682">
    <property type="entry name" value="Glyco_hydro_38_C"/>
</dbReference>
<name>A0ABW1K5F9_9ACTN</name>
<dbReference type="EMBL" id="JBHSPR010000007">
    <property type="protein sequence ID" value="MFC6016209.1"/>
    <property type="molecule type" value="Genomic_DNA"/>
</dbReference>
<dbReference type="InterPro" id="IPR037094">
    <property type="entry name" value="Glyco_hydro_38_cen_sf"/>
</dbReference>
<accession>A0ABW1K5F9</accession>
<dbReference type="RefSeq" id="WP_377419374.1">
    <property type="nucleotide sequence ID" value="NZ_JBHSPR010000007.1"/>
</dbReference>
<keyword evidence="7" id="KW-1185">Reference proteome</keyword>
<dbReference type="InterPro" id="IPR000602">
    <property type="entry name" value="Glyco_hydro_38_N"/>
</dbReference>
<dbReference type="GO" id="GO:0016787">
    <property type="term" value="F:hydrolase activity"/>
    <property type="evidence" value="ECO:0007669"/>
    <property type="project" value="UniProtKB-KW"/>
</dbReference>
<dbReference type="SUPFAM" id="SSF74650">
    <property type="entry name" value="Galactose mutarotase-like"/>
    <property type="match status" value="2"/>
</dbReference>
<dbReference type="Gene3D" id="3.20.110.10">
    <property type="entry name" value="Glycoside hydrolase 38, N terminal domain"/>
    <property type="match status" value="1"/>
</dbReference>
<dbReference type="InterPro" id="IPR011330">
    <property type="entry name" value="Glyco_hydro/deAcase_b/a-brl"/>
</dbReference>
<keyword evidence="3 6" id="KW-0378">Hydrolase</keyword>
<evidence type="ECO:0000256" key="2">
    <source>
        <dbReference type="ARBA" id="ARBA00022723"/>
    </source>
</evidence>
<proteinExistence type="inferred from homology"/>
<comment type="similarity">
    <text evidence="1">Belongs to the glycosyl hydrolase 38 family.</text>
</comment>
<dbReference type="PANTHER" id="PTHR46017:SF1">
    <property type="entry name" value="ALPHA-MANNOSIDASE 2C1"/>
    <property type="match status" value="1"/>
</dbReference>
<dbReference type="Pfam" id="PF01074">
    <property type="entry name" value="Glyco_hydro_38N"/>
    <property type="match status" value="1"/>
</dbReference>
<dbReference type="Gene3D" id="1.20.1270.50">
    <property type="entry name" value="Glycoside hydrolase family 38, central domain"/>
    <property type="match status" value="1"/>
</dbReference>
<dbReference type="CDD" id="cd10786">
    <property type="entry name" value="GH38N_AMII_like"/>
    <property type="match status" value="1"/>
</dbReference>
<evidence type="ECO:0000313" key="6">
    <source>
        <dbReference type="EMBL" id="MFC6016209.1"/>
    </source>
</evidence>
<dbReference type="Pfam" id="PF07748">
    <property type="entry name" value="Glyco_hydro_38C"/>
    <property type="match status" value="1"/>
</dbReference>
<evidence type="ECO:0000256" key="1">
    <source>
        <dbReference type="ARBA" id="ARBA00009792"/>
    </source>
</evidence>
<comment type="caution">
    <text evidence="6">The sequence shown here is derived from an EMBL/GenBank/DDBJ whole genome shotgun (WGS) entry which is preliminary data.</text>
</comment>
<dbReference type="InterPro" id="IPR027291">
    <property type="entry name" value="Glyco_hydro_38_N_sf"/>
</dbReference>
<dbReference type="Proteomes" id="UP001596203">
    <property type="component" value="Unassembled WGS sequence"/>
</dbReference>
<gene>
    <name evidence="6" type="ORF">ACFP2T_08370</name>
</gene>
<dbReference type="InterPro" id="IPR028995">
    <property type="entry name" value="Glyco_hydro_57/38_cen_sf"/>
</dbReference>
<evidence type="ECO:0000313" key="7">
    <source>
        <dbReference type="Proteomes" id="UP001596203"/>
    </source>
</evidence>
<dbReference type="PANTHER" id="PTHR46017">
    <property type="entry name" value="ALPHA-MANNOSIDASE 2C1"/>
    <property type="match status" value="1"/>
</dbReference>
<dbReference type="SUPFAM" id="SSF88688">
    <property type="entry name" value="Families 57/38 glycoside transferase middle domain"/>
    <property type="match status" value="1"/>
</dbReference>
<dbReference type="InterPro" id="IPR011013">
    <property type="entry name" value="Gal_mutarotase_sf_dom"/>
</dbReference>
<dbReference type="Pfam" id="PF09261">
    <property type="entry name" value="Alpha-mann_mid"/>
    <property type="match status" value="1"/>
</dbReference>
<organism evidence="6 7">
    <name type="scientific">Plantactinospora solaniradicis</name>
    <dbReference type="NCBI Taxonomy" id="1723736"/>
    <lineage>
        <taxon>Bacteria</taxon>
        <taxon>Bacillati</taxon>
        <taxon>Actinomycetota</taxon>
        <taxon>Actinomycetes</taxon>
        <taxon>Micromonosporales</taxon>
        <taxon>Micromonosporaceae</taxon>
        <taxon>Plantactinospora</taxon>
    </lineage>
</organism>
<keyword evidence="2" id="KW-0479">Metal-binding</keyword>
<reference evidence="7" key="1">
    <citation type="journal article" date="2019" name="Int. J. Syst. Evol. Microbiol.">
        <title>The Global Catalogue of Microorganisms (GCM) 10K type strain sequencing project: providing services to taxonomists for standard genome sequencing and annotation.</title>
        <authorList>
            <consortium name="The Broad Institute Genomics Platform"/>
            <consortium name="The Broad Institute Genome Sequencing Center for Infectious Disease"/>
            <person name="Wu L."/>
            <person name="Ma J."/>
        </authorList>
    </citation>
    <scope>NUCLEOTIDE SEQUENCE [LARGE SCALE GENOMIC DNA]</scope>
    <source>
        <strain evidence="7">ZS-35-S2</strain>
    </source>
</reference>
<dbReference type="SMART" id="SM00872">
    <property type="entry name" value="Alpha-mann_mid"/>
    <property type="match status" value="1"/>
</dbReference>
<evidence type="ECO:0000256" key="3">
    <source>
        <dbReference type="ARBA" id="ARBA00022801"/>
    </source>
</evidence>
<sequence length="1393" mass="149242">MSLRIGAIESTDLFVGTTEHPAQVLRVAVSGAPPGVPVALQVAMAGVTVGVVVRVDAAGAVVAEVGVPATGPVGAVLPVTVTAGCGSETVHGSGTLVVAEPGWTVHLVSHFHYDPVWWNTQAAYTSEWDALPGVAQRHREAWQHTGFHLIRTHLELARRDPDYRFVLAEVDYLKPYWDCHPQDRELIRRLLAQGRLELMGGTYNEPNTNLTSAETTIRNVVYGLGFQRDVLGGDPATAWQLDAFGHDPQFPGMMADAGLTSSSWARGPFHQWGPMMRVAGEVATDASAMQFPSEFEWISPSGRGLLTSYMPAHYSAGWWMDSAATLAEAEEAVLRLFRLLRPAAATRNVLLPVGTDYSPPNKWLTEIHRDWNSRYVWPRLVCSLPRDFFAAVRAELTSLSPQTRDMNPIYTGKDVSYIDTKQAQRVVENLLLDAEKWATLAVLHGHARYPAEALDRAWRLLVYGAHHDAITGTESDQVYLDLLGGWREAYDLAGDVHRRALTHLGGQVDTTGPGWPVLVFNSSSWSRTDVVTVELPEPACGGARLVDPGGAPVPAVRDGHRLTFVARDVPSLGHRGYRLLPAATTEPGWTPVPGSVVANDAYRVAVDPERGGTVTELIELASGRQLLRPDWLGNEILVYDEYPEHPEFHEGPWHLLPTGGPVAASGGSAAESVRVERSAIGERVTVRGEVGPVRFTQVLTLWHGLPRLDCVTRVEDFTGRDHLVRLRWPVGVPRGLPLSEVANAVVGRGFAHPDVDSARHPWTLDNPAYRWFGSGTTARVTLTDPATGATGDRAVGVAEVIVADQPAAGTLGRAIAVALVRAGVTATCTTADGPRYGRLDLDSNLPDARIVVGGPERNSVTAQLLAAAGPVYQAEFARQLAAAGTARLWLPATLPLDRVWTPDADLTGLRDLPVLLVAGVDRDSDAVAELVADLADARIEVRQPAASWPAEPYADRTVAILNRGIPGFAVTADGGLHLSLLRSCTGWPTGVWIDPPRRTAPDGSPFALQHWTHAFEYALTSADGDWRAGGITVRAHDYNHPLVALVAEPHPGRLPAATALLTVSPGVVLTALKATGDPLAAGRPAEVADPRLGVTARVYEPHGRPTTVRLDGPGLSLAGTADLLERPRDGRSGTLGPYEISTLSLAPAPGGTDIPPEPVEIGPRIEPVQPVYAKYWLHNKGPAPMGNQPVSVHLHDRDGTVQVTVASDLTDTTYDGTVWLTAPSGWTADPFERPVRLAPGGWSSFAVELVAGPGAASGVLTARLEHAGSIVEDVLPLGDEPGTLSATLDVAELRLRPGQRGTLTLRLANPGGYAVHGEVQVLSPWGTWDLLAPFAQGFEVGAGGQTDVRVEVTVPEDAAGGNWWALAKVMWFGRVTYSAATRIVVDPQPPDPA</sequence>
<keyword evidence="4" id="KW-0326">Glycosidase</keyword>
<dbReference type="InterPro" id="IPR015341">
    <property type="entry name" value="Glyco_hydro_38_cen"/>
</dbReference>
<protein>
    <submittedName>
        <fullName evidence="6">Glycoside hydrolase family 38 C-terminal domain-containing protein</fullName>
    </submittedName>
</protein>
<evidence type="ECO:0000256" key="4">
    <source>
        <dbReference type="ARBA" id="ARBA00023295"/>
    </source>
</evidence>
<dbReference type="SUPFAM" id="SSF88713">
    <property type="entry name" value="Glycoside hydrolase/deacetylase"/>
    <property type="match status" value="1"/>
</dbReference>
<dbReference type="Gene3D" id="2.70.98.30">
    <property type="entry name" value="Golgi alpha-mannosidase II, domain 4"/>
    <property type="match status" value="2"/>
</dbReference>
<evidence type="ECO:0000259" key="5">
    <source>
        <dbReference type="SMART" id="SM00872"/>
    </source>
</evidence>